<feature type="transmembrane region" description="Helical" evidence="5">
    <location>
        <begin position="413"/>
        <end position="432"/>
    </location>
</feature>
<evidence type="ECO:0000256" key="4">
    <source>
        <dbReference type="ARBA" id="ARBA00023136"/>
    </source>
</evidence>
<feature type="transmembrane region" description="Helical" evidence="5">
    <location>
        <begin position="20"/>
        <end position="48"/>
    </location>
</feature>
<evidence type="ECO:0000313" key="7">
    <source>
        <dbReference type="EMBL" id="PIZ98701.1"/>
    </source>
</evidence>
<sequence length="464" mass="53660">MSITDYKLQINALELLKWLIIAILAVLIVFLPSISYLNFCLIILALLIVSYRRPILMFGLAILLYPFNQNYWQVGWELNIPYADLIIIIVGIVWFWQQIIYLWQEKKIQISQQAKINLVCLLLLVLTGSLSLLNIWPEQLAESLKYFWRFGIFYFLLYYFLTQELLKKANKLWAAVWCMSAVGLFLSIMGVLSLLWPEIRHVIPMATPLSWWGLFPFGASHNLLAESLLAIFPLTWLLAYKYQEESFSRWLYLTVALMIGIILLTFSRAGWLTLALELLILGIGYYQRKIRSVILQYWWILIIALIPLFIYLLTFGQTDFVLSSNAARLSMTEKAWSMFLDHPLVGTGIGTWQAIASRDPYFIMEFGQPVEQHGYILKILPEQGIIGLLVWCGILLYIIGTILIIYRSLNSKNPWRVVALVALVIAVGQIFFQLFDTGYYSIKMWLPIGIAMALASQAKKYIKY</sequence>
<dbReference type="Proteomes" id="UP000230405">
    <property type="component" value="Unassembled WGS sequence"/>
</dbReference>
<keyword evidence="4 5" id="KW-0472">Membrane</keyword>
<comment type="caution">
    <text evidence="7">The sequence shown here is derived from an EMBL/GenBank/DDBJ whole genome shotgun (WGS) entry which is preliminary data.</text>
</comment>
<feature type="transmembrane region" description="Helical" evidence="5">
    <location>
        <begin position="247"/>
        <end position="264"/>
    </location>
</feature>
<feature type="transmembrane region" description="Helical" evidence="5">
    <location>
        <begin position="143"/>
        <end position="161"/>
    </location>
</feature>
<feature type="transmembrane region" description="Helical" evidence="5">
    <location>
        <begin position="270"/>
        <end position="286"/>
    </location>
</feature>
<evidence type="ECO:0000256" key="2">
    <source>
        <dbReference type="ARBA" id="ARBA00022692"/>
    </source>
</evidence>
<feature type="transmembrane region" description="Helical" evidence="5">
    <location>
        <begin position="216"/>
        <end position="240"/>
    </location>
</feature>
<feature type="domain" description="O-antigen ligase-related" evidence="6">
    <location>
        <begin position="254"/>
        <end position="392"/>
    </location>
</feature>
<dbReference type="EMBL" id="PFPO01000072">
    <property type="protein sequence ID" value="PIZ98701.1"/>
    <property type="molecule type" value="Genomic_DNA"/>
</dbReference>
<feature type="transmembrane region" description="Helical" evidence="5">
    <location>
        <begin position="385"/>
        <end position="406"/>
    </location>
</feature>
<feature type="transmembrane region" description="Helical" evidence="5">
    <location>
        <begin position="85"/>
        <end position="104"/>
    </location>
</feature>
<keyword evidence="3 5" id="KW-1133">Transmembrane helix</keyword>
<evidence type="ECO:0000256" key="1">
    <source>
        <dbReference type="ARBA" id="ARBA00004141"/>
    </source>
</evidence>
<name>A0A2M7VE10_9BACT</name>
<feature type="transmembrane region" description="Helical" evidence="5">
    <location>
        <begin position="173"/>
        <end position="196"/>
    </location>
</feature>
<keyword evidence="2 5" id="KW-0812">Transmembrane</keyword>
<feature type="transmembrane region" description="Helical" evidence="5">
    <location>
        <begin position="116"/>
        <end position="137"/>
    </location>
</feature>
<evidence type="ECO:0000256" key="5">
    <source>
        <dbReference type="SAM" id="Phobius"/>
    </source>
</evidence>
<organism evidence="7 8">
    <name type="scientific">Candidatus Komeilibacteria bacterium CG_4_10_14_0_2_um_filter_37_10</name>
    <dbReference type="NCBI Taxonomy" id="1974470"/>
    <lineage>
        <taxon>Bacteria</taxon>
        <taxon>Candidatus Komeiliibacteriota</taxon>
    </lineage>
</organism>
<evidence type="ECO:0000259" key="6">
    <source>
        <dbReference type="Pfam" id="PF04932"/>
    </source>
</evidence>
<dbReference type="Pfam" id="PF04932">
    <property type="entry name" value="Wzy_C"/>
    <property type="match status" value="1"/>
</dbReference>
<dbReference type="AlphaFoldDB" id="A0A2M7VE10"/>
<dbReference type="InterPro" id="IPR051533">
    <property type="entry name" value="WaaL-like"/>
</dbReference>
<protein>
    <recommendedName>
        <fullName evidence="6">O-antigen ligase-related domain-containing protein</fullName>
    </recommendedName>
</protein>
<feature type="transmembrane region" description="Helical" evidence="5">
    <location>
        <begin position="298"/>
        <end position="316"/>
    </location>
</feature>
<dbReference type="PANTHER" id="PTHR37422">
    <property type="entry name" value="TEICHURONIC ACID BIOSYNTHESIS PROTEIN TUAE"/>
    <property type="match status" value="1"/>
</dbReference>
<comment type="subcellular location">
    <subcellularLocation>
        <location evidence="1">Membrane</location>
        <topology evidence="1">Multi-pass membrane protein</topology>
    </subcellularLocation>
</comment>
<dbReference type="GO" id="GO:0016020">
    <property type="term" value="C:membrane"/>
    <property type="evidence" value="ECO:0007669"/>
    <property type="project" value="UniProtKB-SubCell"/>
</dbReference>
<evidence type="ECO:0000256" key="3">
    <source>
        <dbReference type="ARBA" id="ARBA00022989"/>
    </source>
</evidence>
<accession>A0A2M7VE10</accession>
<dbReference type="InterPro" id="IPR007016">
    <property type="entry name" value="O-antigen_ligase-rel_domated"/>
</dbReference>
<gene>
    <name evidence="7" type="ORF">COX77_03720</name>
</gene>
<dbReference type="PANTHER" id="PTHR37422:SF13">
    <property type="entry name" value="LIPOPOLYSACCHARIDE BIOSYNTHESIS PROTEIN PA4999-RELATED"/>
    <property type="match status" value="1"/>
</dbReference>
<proteinExistence type="predicted"/>
<evidence type="ECO:0000313" key="8">
    <source>
        <dbReference type="Proteomes" id="UP000230405"/>
    </source>
</evidence>
<reference evidence="8" key="1">
    <citation type="submission" date="2017-09" db="EMBL/GenBank/DDBJ databases">
        <title>Depth-based differentiation of microbial function through sediment-hosted aquifers and enrichment of novel symbionts in the deep terrestrial subsurface.</title>
        <authorList>
            <person name="Probst A.J."/>
            <person name="Ladd B."/>
            <person name="Jarett J.K."/>
            <person name="Geller-Mcgrath D.E."/>
            <person name="Sieber C.M.K."/>
            <person name="Emerson J.B."/>
            <person name="Anantharaman K."/>
            <person name="Thomas B.C."/>
            <person name="Malmstrom R."/>
            <person name="Stieglmeier M."/>
            <person name="Klingl A."/>
            <person name="Woyke T."/>
            <person name="Ryan C.M."/>
            <person name="Banfield J.F."/>
        </authorList>
    </citation>
    <scope>NUCLEOTIDE SEQUENCE [LARGE SCALE GENOMIC DNA]</scope>
</reference>